<feature type="domain" description="Enoyl reductase (ER)" evidence="7">
    <location>
        <begin position="239"/>
        <end position="559"/>
    </location>
</feature>
<evidence type="ECO:0000313" key="8">
    <source>
        <dbReference type="EMBL" id="QRW22011.1"/>
    </source>
</evidence>
<evidence type="ECO:0000256" key="4">
    <source>
        <dbReference type="ARBA" id="ARBA00043088"/>
    </source>
</evidence>
<evidence type="ECO:0000313" key="9">
    <source>
        <dbReference type="Proteomes" id="UP000650533"/>
    </source>
</evidence>
<dbReference type="GO" id="GO:0070402">
    <property type="term" value="F:NADPH binding"/>
    <property type="evidence" value="ECO:0007669"/>
    <property type="project" value="TreeGrafter"/>
</dbReference>
<dbReference type="InterPro" id="IPR013149">
    <property type="entry name" value="ADH-like_C"/>
</dbReference>
<dbReference type="EMBL" id="CP059665">
    <property type="protein sequence ID" value="QRW22011.1"/>
    <property type="molecule type" value="Genomic_DNA"/>
</dbReference>
<dbReference type="InterPro" id="IPR002364">
    <property type="entry name" value="Quin_OxRdtase/zeta-crystal_CS"/>
</dbReference>
<dbReference type="GO" id="GO:0008270">
    <property type="term" value="F:zinc ion binding"/>
    <property type="evidence" value="ECO:0007669"/>
    <property type="project" value="InterPro"/>
</dbReference>
<accession>A0A8H8P106</accession>
<dbReference type="GO" id="GO:0005829">
    <property type="term" value="C:cytosol"/>
    <property type="evidence" value="ECO:0007669"/>
    <property type="project" value="TreeGrafter"/>
</dbReference>
<dbReference type="SUPFAM" id="SSF102705">
    <property type="entry name" value="NIF3 (NGG1p interacting factor 3)-like"/>
    <property type="match status" value="1"/>
</dbReference>
<dbReference type="GO" id="GO:0003960">
    <property type="term" value="F:quinone reductase (NADPH) activity"/>
    <property type="evidence" value="ECO:0007669"/>
    <property type="project" value="InterPro"/>
</dbReference>
<dbReference type="InterPro" id="IPR036291">
    <property type="entry name" value="NAD(P)-bd_dom_sf"/>
</dbReference>
<comment type="similarity">
    <text evidence="1">Belongs to the GTP cyclohydrolase I type 2/NIF3 family.</text>
</comment>
<dbReference type="Pfam" id="PF01784">
    <property type="entry name" value="DUF34_NIF3"/>
    <property type="match status" value="1"/>
</dbReference>
<dbReference type="Gene3D" id="3.40.1390.30">
    <property type="entry name" value="NIF3 (NGG1p interacting factor 3)-like"/>
    <property type="match status" value="1"/>
</dbReference>
<dbReference type="GeneID" id="67031877"/>
<feature type="binding site" evidence="6">
    <location>
        <position position="188"/>
    </location>
    <ligand>
        <name>a divalent metal cation</name>
        <dbReference type="ChEBI" id="CHEBI:60240"/>
        <label>1</label>
    </ligand>
</feature>
<dbReference type="FunFam" id="3.40.1390.30:FF:000001">
    <property type="entry name" value="GTP cyclohydrolase 1 type 2"/>
    <property type="match status" value="1"/>
</dbReference>
<dbReference type="InterPro" id="IPR011032">
    <property type="entry name" value="GroES-like_sf"/>
</dbReference>
<dbReference type="RefSeq" id="XP_043182248.1">
    <property type="nucleotide sequence ID" value="XM_043329414.1"/>
</dbReference>
<evidence type="ECO:0000256" key="6">
    <source>
        <dbReference type="PIRSR" id="PIRSR602678-1"/>
    </source>
</evidence>
<dbReference type="InterPro" id="IPR047618">
    <property type="entry name" value="QOR-like"/>
</dbReference>
<proteinExistence type="inferred from homology"/>
<dbReference type="GO" id="GO:0035925">
    <property type="term" value="F:mRNA 3'-UTR AU-rich region binding"/>
    <property type="evidence" value="ECO:0007669"/>
    <property type="project" value="TreeGrafter"/>
</dbReference>
<evidence type="ECO:0000259" key="7">
    <source>
        <dbReference type="SMART" id="SM00829"/>
    </source>
</evidence>
<evidence type="ECO:0000256" key="5">
    <source>
        <dbReference type="ARBA" id="ARBA00070796"/>
    </source>
</evidence>
<feature type="binding site" evidence="6">
    <location>
        <position position="26"/>
    </location>
    <ligand>
        <name>a divalent metal cation</name>
        <dbReference type="ChEBI" id="CHEBI:60240"/>
        <label>1</label>
    </ligand>
</feature>
<dbReference type="Pfam" id="PF00107">
    <property type="entry name" value="ADH_zinc_N"/>
    <property type="match status" value="1"/>
</dbReference>
<reference evidence="8" key="1">
    <citation type="submission" date="2020-05" db="EMBL/GenBank/DDBJ databases">
        <title>Evolutionary and genomic comparisons of hybrid uninucleate and nonhybrid Rhizoctonia fungi.</title>
        <authorList>
            <person name="Li C."/>
            <person name="Chen X."/>
        </authorList>
    </citation>
    <scope>NUCLEOTIDE SEQUENCE</scope>
    <source>
        <strain evidence="8">AG-1 IA</strain>
    </source>
</reference>
<dbReference type="FunFam" id="3.40.50.720:FF:000053">
    <property type="entry name" value="Quinone oxidoreductase 1"/>
    <property type="match status" value="1"/>
</dbReference>
<dbReference type="KEGG" id="rsx:RhiXN_09598"/>
<dbReference type="SUPFAM" id="SSF51735">
    <property type="entry name" value="NAD(P)-binding Rossmann-fold domains"/>
    <property type="match status" value="1"/>
</dbReference>
<dbReference type="InterPro" id="IPR002678">
    <property type="entry name" value="DUF34/NIF3"/>
</dbReference>
<dbReference type="PANTHER" id="PTHR48106:SF13">
    <property type="entry name" value="QUINONE OXIDOREDUCTASE-RELATED"/>
    <property type="match status" value="1"/>
</dbReference>
<feature type="binding site" evidence="6">
    <location>
        <position position="184"/>
    </location>
    <ligand>
        <name>a divalent metal cation</name>
        <dbReference type="ChEBI" id="CHEBI:60240"/>
        <label>1</label>
    </ligand>
</feature>
<evidence type="ECO:0000256" key="3">
    <source>
        <dbReference type="ARBA" id="ARBA00023002"/>
    </source>
</evidence>
<gene>
    <name evidence="8" type="ORF">RhiXN_09598</name>
</gene>
<sequence>MLTIDLTPAVVEEALNNDTGVIVAYHPPIFSGLKSLTLTNPLQRSLLRCAAEGISIFSPHTALDSVRGGVNDTLAESLGILAQSSLIGEEKEGGAGAGRLITLSEPVSLETLCKRVKAYCGLNHLQLGVPPEAEPQISTIAICAGSGGSLLKGVKADAYLTGEMSHHEVLAAVAQGTSVILCGHSNTERPYLPTLQKKLQQALDDDEELAGESYDVVISKADADPLKIVMKAARVNKQGSIEEIEVVDIPVPTPKPGEVLVKAEWAGVNFIDTYFRGGVYPRETPFTLGQEVSGTIVALPSSADLLSSNDYKVRGFKEGLKVAALASGGFAEYVAVPWKDVQVLPEGVDTRQGAVSLLQGLTALTFVKEAYPVKKGEWILIHAAAGGVGLLLVQLASQFGANVIGTTSSQVKAEIAKKAGAKHIINYSESSVPDEVLKLTEGRGVEAIFDGVGASTWEGNFTSIRRKGTIASFGNASGVVPPFSVLKLGPKNIKVCRPVVNNYITEPAEFHGYATELFDLIKNGKLEVAVHSEYPFTTEGMRQTHTDITGRGTSGKLIVKIA</sequence>
<dbReference type="Gene3D" id="3.40.50.720">
    <property type="entry name" value="NAD(P)-binding Rossmann-like Domain"/>
    <property type="match status" value="1"/>
</dbReference>
<dbReference type="AlphaFoldDB" id="A0A8H8P106"/>
<dbReference type="InterPro" id="IPR036069">
    <property type="entry name" value="DUF34/NIF3_sf"/>
</dbReference>
<dbReference type="SUPFAM" id="SSF50129">
    <property type="entry name" value="GroES-like"/>
    <property type="match status" value="1"/>
</dbReference>
<dbReference type="Pfam" id="PF08240">
    <property type="entry name" value="ADH_N"/>
    <property type="match status" value="1"/>
</dbReference>
<keyword evidence="3" id="KW-0560">Oxidoreductase</keyword>
<name>A0A8H8P106_9AGAM</name>
<feature type="binding site" evidence="6">
    <location>
        <position position="64"/>
    </location>
    <ligand>
        <name>a divalent metal cation</name>
        <dbReference type="ChEBI" id="CHEBI:60240"/>
        <label>2</label>
    </ligand>
</feature>
<dbReference type="PROSITE" id="PS01162">
    <property type="entry name" value="QOR_ZETA_CRYSTAL"/>
    <property type="match status" value="1"/>
</dbReference>
<keyword evidence="6" id="KW-0479">Metal-binding</keyword>
<dbReference type="Proteomes" id="UP000650533">
    <property type="component" value="Chromosome 8"/>
</dbReference>
<protein>
    <recommendedName>
        <fullName evidence="5">Probable quinone oxidoreductase</fullName>
    </recommendedName>
    <alternativeName>
        <fullName evidence="4">NADPH:quinone reductase</fullName>
    </alternativeName>
</protein>
<dbReference type="InterPro" id="IPR013154">
    <property type="entry name" value="ADH-like_N"/>
</dbReference>
<evidence type="ECO:0000256" key="2">
    <source>
        <dbReference type="ARBA" id="ARBA00022857"/>
    </source>
</evidence>
<dbReference type="SMART" id="SM00829">
    <property type="entry name" value="PKS_ER"/>
    <property type="match status" value="1"/>
</dbReference>
<dbReference type="PANTHER" id="PTHR48106">
    <property type="entry name" value="QUINONE OXIDOREDUCTASE PIG3-RELATED"/>
    <property type="match status" value="1"/>
</dbReference>
<dbReference type="Gene3D" id="3.90.180.10">
    <property type="entry name" value="Medium-chain alcohol dehydrogenases, catalytic domain"/>
    <property type="match status" value="1"/>
</dbReference>
<evidence type="ECO:0000256" key="1">
    <source>
        <dbReference type="ARBA" id="ARBA00006964"/>
    </source>
</evidence>
<dbReference type="InterPro" id="IPR020843">
    <property type="entry name" value="ER"/>
</dbReference>
<keyword evidence="2" id="KW-0521">NADP</keyword>
<dbReference type="NCBIfam" id="TIGR00486">
    <property type="entry name" value="YbgI_SA1388"/>
    <property type="match status" value="1"/>
</dbReference>
<organism evidence="8 9">
    <name type="scientific">Rhizoctonia solani</name>
    <dbReference type="NCBI Taxonomy" id="456999"/>
    <lineage>
        <taxon>Eukaryota</taxon>
        <taxon>Fungi</taxon>
        <taxon>Dikarya</taxon>
        <taxon>Basidiomycota</taxon>
        <taxon>Agaricomycotina</taxon>
        <taxon>Agaricomycetes</taxon>
        <taxon>Cantharellales</taxon>
        <taxon>Ceratobasidiaceae</taxon>
        <taxon>Rhizoctonia</taxon>
    </lineage>
</organism>
<dbReference type="CDD" id="cd05286">
    <property type="entry name" value="QOR2"/>
    <property type="match status" value="1"/>
</dbReference>